<keyword evidence="3 5" id="KW-0863">Zinc-finger</keyword>
<dbReference type="Gene3D" id="3.30.160.60">
    <property type="entry name" value="Classic Zinc Finger"/>
    <property type="match status" value="1"/>
</dbReference>
<dbReference type="FunFam" id="3.30.160.60:FF:002290">
    <property type="entry name" value="Weckle, isoform B"/>
    <property type="match status" value="1"/>
</dbReference>
<gene>
    <name evidence="7" type="ORF">HPG69_005195</name>
</gene>
<accession>A0A7J7EG55</accession>
<dbReference type="Pfam" id="PF00096">
    <property type="entry name" value="zf-C2H2"/>
    <property type="match status" value="1"/>
</dbReference>
<dbReference type="PROSITE" id="PS50157">
    <property type="entry name" value="ZINC_FINGER_C2H2_2"/>
    <property type="match status" value="1"/>
</dbReference>
<evidence type="ECO:0000256" key="3">
    <source>
        <dbReference type="ARBA" id="ARBA00022771"/>
    </source>
</evidence>
<protein>
    <recommendedName>
        <fullName evidence="6">C2H2-type domain-containing protein</fullName>
    </recommendedName>
</protein>
<dbReference type="InterPro" id="IPR013087">
    <property type="entry name" value="Znf_C2H2_type"/>
</dbReference>
<reference evidence="7 8" key="1">
    <citation type="journal article" date="2020" name="Mol. Biol. Evol.">
        <title>Interspecific Gene Flow and the Evolution of Specialization in Black and White Rhinoceros.</title>
        <authorList>
            <person name="Moodley Y."/>
            <person name="Westbury M.V."/>
            <person name="Russo I.M."/>
            <person name="Gopalakrishnan S."/>
            <person name="Rakotoarivelo A."/>
            <person name="Olsen R.A."/>
            <person name="Prost S."/>
            <person name="Tunstall T."/>
            <person name="Ryder O.A."/>
            <person name="Dalen L."/>
            <person name="Bruford M.W."/>
        </authorList>
    </citation>
    <scope>NUCLEOTIDE SEQUENCE [LARGE SCALE GENOMIC DNA]</scope>
    <source>
        <strain evidence="7">SBR-YM</strain>
        <tissue evidence="7">Skin</tissue>
    </source>
</reference>
<keyword evidence="2" id="KW-0677">Repeat</keyword>
<evidence type="ECO:0000313" key="8">
    <source>
        <dbReference type="Proteomes" id="UP000551758"/>
    </source>
</evidence>
<comment type="caution">
    <text evidence="7">The sequence shown here is derived from an EMBL/GenBank/DDBJ whole genome shotgun (WGS) entry which is preliminary data.</text>
</comment>
<dbReference type="AlphaFoldDB" id="A0A7J7EG55"/>
<sequence>MMASVGSSGAKESLNYRKMDILSFGGYANRRLGNNAECHRRIHSDSRPFPCPECGKGFKRKYALEAHQWIHRSGQRLRWQQPAVGLSDPIPVLAGHDPPVHFRYFPDIFQECG</sequence>
<evidence type="ECO:0000256" key="4">
    <source>
        <dbReference type="ARBA" id="ARBA00022833"/>
    </source>
</evidence>
<evidence type="ECO:0000313" key="7">
    <source>
        <dbReference type="EMBL" id="KAF5914698.1"/>
    </source>
</evidence>
<evidence type="ECO:0000256" key="1">
    <source>
        <dbReference type="ARBA" id="ARBA00022723"/>
    </source>
</evidence>
<keyword evidence="8" id="KW-1185">Reference proteome</keyword>
<evidence type="ECO:0000256" key="2">
    <source>
        <dbReference type="ARBA" id="ARBA00022737"/>
    </source>
</evidence>
<name>A0A7J7EG55_DICBM</name>
<organism evidence="7 8">
    <name type="scientific">Diceros bicornis minor</name>
    <name type="common">South-central black rhinoceros</name>
    <dbReference type="NCBI Taxonomy" id="77932"/>
    <lineage>
        <taxon>Eukaryota</taxon>
        <taxon>Metazoa</taxon>
        <taxon>Chordata</taxon>
        <taxon>Craniata</taxon>
        <taxon>Vertebrata</taxon>
        <taxon>Euteleostomi</taxon>
        <taxon>Mammalia</taxon>
        <taxon>Eutheria</taxon>
        <taxon>Laurasiatheria</taxon>
        <taxon>Perissodactyla</taxon>
        <taxon>Rhinocerotidae</taxon>
        <taxon>Diceros</taxon>
    </lineage>
</organism>
<proteinExistence type="predicted"/>
<dbReference type="Proteomes" id="UP000551758">
    <property type="component" value="Unassembled WGS sequence"/>
</dbReference>
<evidence type="ECO:0000259" key="6">
    <source>
        <dbReference type="PROSITE" id="PS50157"/>
    </source>
</evidence>
<dbReference type="PROSITE" id="PS00028">
    <property type="entry name" value="ZINC_FINGER_C2H2_1"/>
    <property type="match status" value="1"/>
</dbReference>
<dbReference type="SUPFAM" id="SSF57667">
    <property type="entry name" value="beta-beta-alpha zinc fingers"/>
    <property type="match status" value="1"/>
</dbReference>
<keyword evidence="4" id="KW-0862">Zinc</keyword>
<keyword evidence="1" id="KW-0479">Metal-binding</keyword>
<dbReference type="InterPro" id="IPR036236">
    <property type="entry name" value="Znf_C2H2_sf"/>
</dbReference>
<dbReference type="GO" id="GO:0008270">
    <property type="term" value="F:zinc ion binding"/>
    <property type="evidence" value="ECO:0007669"/>
    <property type="project" value="UniProtKB-KW"/>
</dbReference>
<feature type="domain" description="C2H2-type" evidence="6">
    <location>
        <begin position="49"/>
        <end position="76"/>
    </location>
</feature>
<evidence type="ECO:0000256" key="5">
    <source>
        <dbReference type="PROSITE-ProRule" id="PRU00042"/>
    </source>
</evidence>
<dbReference type="EMBL" id="JACDTQ010003204">
    <property type="protein sequence ID" value="KAF5914698.1"/>
    <property type="molecule type" value="Genomic_DNA"/>
</dbReference>